<keyword evidence="1" id="KW-0472">Membrane</keyword>
<proteinExistence type="predicted"/>
<dbReference type="EMBL" id="MH005229">
    <property type="protein sequence ID" value="AYW35136.1"/>
    <property type="molecule type" value="Genomic_DNA"/>
</dbReference>
<accession>A0A3G5EA87</accession>
<feature type="transmembrane region" description="Helical" evidence="1">
    <location>
        <begin position="153"/>
        <end position="172"/>
    </location>
</feature>
<name>A0A3G5EA87_9ACTN</name>
<keyword evidence="1" id="KW-0812">Transmembrane</keyword>
<feature type="transmembrane region" description="Helical" evidence="1">
    <location>
        <begin position="128"/>
        <end position="147"/>
    </location>
</feature>
<feature type="transmembrane region" description="Helical" evidence="1">
    <location>
        <begin position="20"/>
        <end position="42"/>
    </location>
</feature>
<feature type="transmembrane region" description="Helical" evidence="1">
    <location>
        <begin position="48"/>
        <end position="70"/>
    </location>
</feature>
<keyword evidence="1" id="KW-1133">Transmembrane helix</keyword>
<evidence type="ECO:0000256" key="1">
    <source>
        <dbReference type="SAM" id="Phobius"/>
    </source>
</evidence>
<evidence type="ECO:0000313" key="2">
    <source>
        <dbReference type="EMBL" id="AYW35136.1"/>
    </source>
</evidence>
<reference evidence="2" key="1">
    <citation type="submission" date="2018-02" db="EMBL/GenBank/DDBJ databases">
        <authorList>
            <person name="Zhang L."/>
        </authorList>
    </citation>
    <scope>NUCLEOTIDE SEQUENCE</scope>
    <source>
        <strain evidence="2">XM-4-3</strain>
    </source>
</reference>
<organism evidence="2">
    <name type="scientific">Actinomadura sp. XM-4-3</name>
    <dbReference type="NCBI Taxonomy" id="1430130"/>
    <lineage>
        <taxon>Bacteria</taxon>
        <taxon>Bacillati</taxon>
        <taxon>Actinomycetota</taxon>
        <taxon>Actinomycetes</taxon>
        <taxon>Streptosporangiales</taxon>
        <taxon>Thermomonosporaceae</taxon>
        <taxon>Actinomadura</taxon>
    </lineage>
</organism>
<feature type="transmembrane region" description="Helical" evidence="1">
    <location>
        <begin position="105"/>
        <end position="121"/>
    </location>
</feature>
<feature type="transmembrane region" description="Helical" evidence="1">
    <location>
        <begin position="77"/>
        <end position="93"/>
    </location>
</feature>
<dbReference type="AlphaFoldDB" id="A0A3G5EA87"/>
<sequence>MAEASTRESFAVPFNRAFDVALVVTVALWQVGGAGTALLTYMDYYRSFRLAAALWAAQCLLVAAASVLLLRRTGRRGWTVVLAVADLATGVAMAADCPPGEQLKINWAWATVGLIGVLLLMHRPVRELIALLAANAGAVLAALVSTGDLTRHVIAGFVVLLYASASIQLTMVGGARVFRFSGGVAAAAAADRWEMATREMIIAEVSAARRDRYREAGRLVTPVLRGLADGSADPSDPSLRHRCATAEAMLRQLLAEHEDIPDPLLRLLQPGVDEALRRGVVVDLTLVGEPPPLDQGTAAALAEVPLTVLARTRAHTRITVVSTAADQVSVSVLTDDPGAGDLTRDAAAGGAAAGDAGTAGVDLTIDHDGDQLWVEARWARP</sequence>
<protein>
    <submittedName>
        <fullName evidence="2">Uncharacterized protein</fullName>
    </submittedName>
</protein>